<keyword evidence="6" id="KW-1185">Reference proteome</keyword>
<name>A0AAQ3WK52_PASNO</name>
<evidence type="ECO:0000256" key="1">
    <source>
        <dbReference type="ARBA" id="ARBA00009102"/>
    </source>
</evidence>
<protein>
    <recommendedName>
        <fullName evidence="2">Mediator of RNA polymerase II transcription subunit 25</fullName>
    </recommendedName>
</protein>
<dbReference type="GO" id="GO:0005667">
    <property type="term" value="C:transcription regulator complex"/>
    <property type="evidence" value="ECO:0007669"/>
    <property type="project" value="TreeGrafter"/>
</dbReference>
<evidence type="ECO:0000256" key="2">
    <source>
        <dbReference type="ARBA" id="ARBA00019694"/>
    </source>
</evidence>
<organism evidence="5 6">
    <name type="scientific">Paspalum notatum var. saurae</name>
    <dbReference type="NCBI Taxonomy" id="547442"/>
    <lineage>
        <taxon>Eukaryota</taxon>
        <taxon>Viridiplantae</taxon>
        <taxon>Streptophyta</taxon>
        <taxon>Embryophyta</taxon>
        <taxon>Tracheophyta</taxon>
        <taxon>Spermatophyta</taxon>
        <taxon>Magnoliopsida</taxon>
        <taxon>Liliopsida</taxon>
        <taxon>Poales</taxon>
        <taxon>Poaceae</taxon>
        <taxon>PACMAD clade</taxon>
        <taxon>Panicoideae</taxon>
        <taxon>Andropogonodae</taxon>
        <taxon>Paspaleae</taxon>
        <taxon>Paspalinae</taxon>
        <taxon>Paspalum</taxon>
    </lineage>
</organism>
<feature type="region of interest" description="Disordered" evidence="3">
    <location>
        <begin position="722"/>
        <end position="823"/>
    </location>
</feature>
<dbReference type="PANTHER" id="PTHR12433:SF11">
    <property type="entry name" value="MEDIATOR OF RNA POLYMERASE II TRANSCRIPTION SUBUNIT 25"/>
    <property type="match status" value="1"/>
</dbReference>
<dbReference type="GO" id="GO:0016592">
    <property type="term" value="C:mediator complex"/>
    <property type="evidence" value="ECO:0007669"/>
    <property type="project" value="TreeGrafter"/>
</dbReference>
<evidence type="ECO:0000256" key="3">
    <source>
        <dbReference type="SAM" id="MobiDB-lite"/>
    </source>
</evidence>
<feature type="domain" description="Mediator of RNA polymerase II transcription subunit 25 von Willebrand factor type A" evidence="4">
    <location>
        <begin position="4"/>
        <end position="229"/>
    </location>
</feature>
<reference evidence="5 6" key="1">
    <citation type="submission" date="2024-02" db="EMBL/GenBank/DDBJ databases">
        <title>High-quality chromosome-scale genome assembly of Pensacola bahiagrass (Paspalum notatum Flugge var. saurae).</title>
        <authorList>
            <person name="Vega J.M."/>
            <person name="Podio M."/>
            <person name="Orjuela J."/>
            <person name="Siena L.A."/>
            <person name="Pessino S.C."/>
            <person name="Combes M.C."/>
            <person name="Mariac C."/>
            <person name="Albertini E."/>
            <person name="Pupilli F."/>
            <person name="Ortiz J.P.A."/>
            <person name="Leblanc O."/>
        </authorList>
    </citation>
    <scope>NUCLEOTIDE SEQUENCE [LARGE SCALE GENOMIC DNA]</scope>
    <source>
        <strain evidence="5">R1</strain>
        <tissue evidence="5">Leaf</tissue>
    </source>
</reference>
<evidence type="ECO:0000313" key="6">
    <source>
        <dbReference type="Proteomes" id="UP001341281"/>
    </source>
</evidence>
<dbReference type="AlphaFoldDB" id="A0AAQ3WK52"/>
<dbReference type="EMBL" id="CP144747">
    <property type="protein sequence ID" value="WVZ64356.1"/>
    <property type="molecule type" value="Genomic_DNA"/>
</dbReference>
<dbReference type="Proteomes" id="UP001341281">
    <property type="component" value="Chromosome 03"/>
</dbReference>
<dbReference type="GO" id="GO:0045944">
    <property type="term" value="P:positive regulation of transcription by RNA polymerase II"/>
    <property type="evidence" value="ECO:0007669"/>
    <property type="project" value="TreeGrafter"/>
</dbReference>
<comment type="similarity">
    <text evidence="1">Belongs to the Mediator complex subunit 25 family.</text>
</comment>
<dbReference type="Pfam" id="PF11265">
    <property type="entry name" value="Med25_VWA"/>
    <property type="match status" value="1"/>
</dbReference>
<gene>
    <name evidence="5" type="ORF">U9M48_013889</name>
</gene>
<dbReference type="InterPro" id="IPR021419">
    <property type="entry name" value="Mediator_Med25_VWA"/>
</dbReference>
<accession>A0AAQ3WK52</accession>
<dbReference type="PANTHER" id="PTHR12433">
    <property type="entry name" value="MEDIATOR OF RNA POLYMERASE II TRANSCRIPTION SUBUNIT 25"/>
    <property type="match status" value="1"/>
</dbReference>
<evidence type="ECO:0000259" key="4">
    <source>
        <dbReference type="Pfam" id="PF11265"/>
    </source>
</evidence>
<evidence type="ECO:0000313" key="5">
    <source>
        <dbReference type="EMBL" id="WVZ64356.1"/>
    </source>
</evidence>
<sequence>MAAVERQLVVAVEGTAALGPYWSTIVADYVEKIVRNFCASELPGQKLAGAPPELALVVFHTHGPYSAFGVQRSGWTKDTDAFLSWLSGISFSGGGFSEASTCEGLAEALTILQGSPNTTTQSHQNHEAQKHCILVTASNPYPLPTPVYHLPTQSADHKENIESSKEPSIADAETVAKSFAQCFVSLSVISPKQLPTLKAIYNAGKRNPRAADPSVDHAKNPHFLVLLSENFMEARTALSRPLHGNLAPNQTITKMDTAPAVTMSGPTSNANSSVNGPMIGRQSVGVGGISTATVKVEPATIPPMVSAPTFSHITPISNMASQGISALQTSSPSLISQEANVANDSVQEHKPIINPVQQPVRPGGHGSLLNNLSQVRLMNSTSLTGGATSMGLPNIGTTPIQVHMSNMISSGMTSTPSVISSMSGPGQPIAPQQMVQSTALGSFGSNTSTVSGNSNVAVSSSLPNIQSSMGMGQSVQPVAQGGLMAGSQLGQGGIGANQNVMGGLGSTAISSAPAMMPTPGMAQQTGVNSLGVTNNSAMNMPIGQHPNGQQAPPKYVKIWEGTLSGQRQGQPVFICKLEGYRSGTASETLAADWPETMQIVRLIAQEHMNNKFTICWQGRLSSIPDFKSAWVSWTTTRKEAGQCLCAVIQLPSQTLLLSMSDKAGRLIGMLFPGDMVVFKPQVSTQQPPMQQQQQLQQQQLQQQQLQQQHMHMQQQGLPLQQSQMPLQQPQQSQMQPMQQQQSQMQPMQQQQTQMQPMQQQQQQPSMQQQQQQQPQMQPMQHQQQPQMQPMQHHQQQPQQMQPMQHQQHQQPQQMQPMQHQQQQMPLQQQMQMQHQQQQMQQMQPQQQPQMVGTGMGQQFMQGHNRAVQMMQGKIAPQGPGSMPGGGFLS</sequence>
<proteinExistence type="inferred from homology"/>